<dbReference type="RefSeq" id="XP_040770562.1">
    <property type="nucleotide sequence ID" value="XM_040901816.1"/>
</dbReference>
<organism evidence="2 4">
    <name type="scientific">Laetiporus sulphureus 93-53</name>
    <dbReference type="NCBI Taxonomy" id="1314785"/>
    <lineage>
        <taxon>Eukaryota</taxon>
        <taxon>Fungi</taxon>
        <taxon>Dikarya</taxon>
        <taxon>Basidiomycota</taxon>
        <taxon>Agaricomycotina</taxon>
        <taxon>Agaricomycetes</taxon>
        <taxon>Polyporales</taxon>
        <taxon>Laetiporus</taxon>
    </lineage>
</organism>
<accession>A0A165GY48</accession>
<protein>
    <submittedName>
        <fullName evidence="2">Uncharacterized protein</fullName>
    </submittedName>
</protein>
<evidence type="ECO:0000313" key="4">
    <source>
        <dbReference type="Proteomes" id="UP000076871"/>
    </source>
</evidence>
<dbReference type="EMBL" id="KV427608">
    <property type="protein sequence ID" value="KZT10985.1"/>
    <property type="molecule type" value="Genomic_DNA"/>
</dbReference>
<evidence type="ECO:0000313" key="2">
    <source>
        <dbReference type="EMBL" id="KZT10985.1"/>
    </source>
</evidence>
<reference evidence="2 4" key="1">
    <citation type="journal article" date="2016" name="Mol. Biol. Evol.">
        <title>Comparative Genomics of Early-Diverging Mushroom-Forming Fungi Provides Insights into the Origins of Lignocellulose Decay Capabilities.</title>
        <authorList>
            <person name="Nagy L.G."/>
            <person name="Riley R."/>
            <person name="Tritt A."/>
            <person name="Adam C."/>
            <person name="Daum C."/>
            <person name="Floudas D."/>
            <person name="Sun H."/>
            <person name="Yadav J.S."/>
            <person name="Pangilinan J."/>
            <person name="Larsson K.H."/>
            <person name="Matsuura K."/>
            <person name="Barry K."/>
            <person name="Labutti K."/>
            <person name="Kuo R."/>
            <person name="Ohm R.A."/>
            <person name="Bhattacharya S.S."/>
            <person name="Shirouzu T."/>
            <person name="Yoshinaga Y."/>
            <person name="Martin F.M."/>
            <person name="Grigoriev I.V."/>
            <person name="Hibbett D.S."/>
        </authorList>
    </citation>
    <scope>NUCLEOTIDE SEQUENCE [LARGE SCALE GENOMIC DNA]</scope>
    <source>
        <strain evidence="2 4">93-53</strain>
    </source>
</reference>
<dbReference type="AlphaFoldDB" id="A0A165GY48"/>
<dbReference type="Proteomes" id="UP000076871">
    <property type="component" value="Unassembled WGS sequence"/>
</dbReference>
<dbReference type="EMBL" id="KV427605">
    <property type="protein sequence ID" value="KZT13052.1"/>
    <property type="molecule type" value="Genomic_DNA"/>
</dbReference>
<dbReference type="GeneID" id="63818848"/>
<feature type="region of interest" description="Disordered" evidence="1">
    <location>
        <begin position="1"/>
        <end position="20"/>
    </location>
</feature>
<evidence type="ECO:0000313" key="3">
    <source>
        <dbReference type="EMBL" id="KZT13052.1"/>
    </source>
</evidence>
<name>A0A165GY48_9APHY</name>
<gene>
    <name evidence="3" type="ORF">LAESUDRAFT_27749</name>
    <name evidence="2" type="ORF">LAESUDRAFT_359965</name>
</gene>
<evidence type="ECO:0000256" key="1">
    <source>
        <dbReference type="SAM" id="MobiDB-lite"/>
    </source>
</evidence>
<dbReference type="OrthoDB" id="2843772at2759"/>
<sequence>MATCSTSKTASKSDTKSSSASIGLMNGSTTNASTSTIGCVIADALAARDKLSRLGIWRPRLLPAYDKHDHLVQPDKYEDALKGALVKAIVIISRWKIDSSLSFSMDIVELNIIDQPVSLLASPLKHRAQDSPAHSPTKKCLIRK</sequence>
<proteinExistence type="predicted"/>
<keyword evidence="4" id="KW-1185">Reference proteome</keyword>